<feature type="transmembrane region" description="Helical" evidence="1">
    <location>
        <begin position="23"/>
        <end position="42"/>
    </location>
</feature>
<feature type="transmembrane region" description="Helical" evidence="1">
    <location>
        <begin position="54"/>
        <end position="72"/>
    </location>
</feature>
<dbReference type="EMBL" id="JARBHA010000018">
    <property type="protein sequence ID" value="KAJ9675979.1"/>
    <property type="molecule type" value="Genomic_DNA"/>
</dbReference>
<keyword evidence="1" id="KW-0472">Membrane</keyword>
<keyword evidence="3" id="KW-1185">Reference proteome</keyword>
<evidence type="ECO:0000313" key="3">
    <source>
        <dbReference type="Proteomes" id="UP001168098"/>
    </source>
</evidence>
<sequence length="141" mass="16447">MLSSSRLSSFVAPFKFLMRNFRGNLPVLTVVFRSFAFVANMLRVYYQLKARGMAVVWLLISLTYLADLHGAWQHWAYLDNFRGTFRWHICFNFGISFCLFISWDSSPDHIHNPLSTTCTDEVISQFFLIRNDVCDVNSKCQ</sequence>
<organism evidence="2 3">
    <name type="scientific">Vitis rotundifolia</name>
    <name type="common">Muscadine grape</name>
    <dbReference type="NCBI Taxonomy" id="103349"/>
    <lineage>
        <taxon>Eukaryota</taxon>
        <taxon>Viridiplantae</taxon>
        <taxon>Streptophyta</taxon>
        <taxon>Embryophyta</taxon>
        <taxon>Tracheophyta</taxon>
        <taxon>Spermatophyta</taxon>
        <taxon>Magnoliopsida</taxon>
        <taxon>eudicotyledons</taxon>
        <taxon>Gunneridae</taxon>
        <taxon>Pentapetalae</taxon>
        <taxon>rosids</taxon>
        <taxon>Vitales</taxon>
        <taxon>Vitaceae</taxon>
        <taxon>Viteae</taxon>
        <taxon>Vitis</taxon>
    </lineage>
</organism>
<keyword evidence="1" id="KW-1133">Transmembrane helix</keyword>
<evidence type="ECO:0000256" key="1">
    <source>
        <dbReference type="SAM" id="Phobius"/>
    </source>
</evidence>
<gene>
    <name evidence="2" type="ORF">PVL29_024789</name>
</gene>
<name>A0AA38YSU5_VITRO</name>
<accession>A0AA38YSU5</accession>
<reference evidence="2 3" key="1">
    <citation type="journal article" date="2023" name="BMC Biotechnol.">
        <title>Vitis rotundifolia cv Carlos genome sequencing.</title>
        <authorList>
            <person name="Huff M."/>
            <person name="Hulse-Kemp A."/>
            <person name="Scheffler B."/>
            <person name="Youngblood R."/>
            <person name="Simpson S."/>
            <person name="Babiker E."/>
            <person name="Staton M."/>
        </authorList>
    </citation>
    <scope>NUCLEOTIDE SEQUENCE [LARGE SCALE GENOMIC DNA]</scope>
    <source>
        <tissue evidence="2">Leaf</tissue>
    </source>
</reference>
<proteinExistence type="predicted"/>
<comment type="caution">
    <text evidence="2">The sequence shown here is derived from an EMBL/GenBank/DDBJ whole genome shotgun (WGS) entry which is preliminary data.</text>
</comment>
<dbReference type="Proteomes" id="UP001168098">
    <property type="component" value="Unassembled WGS sequence"/>
</dbReference>
<keyword evidence="1" id="KW-0812">Transmembrane</keyword>
<evidence type="ECO:0000313" key="2">
    <source>
        <dbReference type="EMBL" id="KAJ9675979.1"/>
    </source>
</evidence>
<dbReference type="AlphaFoldDB" id="A0AA38YSU5"/>
<protein>
    <submittedName>
        <fullName evidence="2">Uncharacterized protein</fullName>
    </submittedName>
</protein>
<feature type="transmembrane region" description="Helical" evidence="1">
    <location>
        <begin position="84"/>
        <end position="103"/>
    </location>
</feature>